<dbReference type="Proteomes" id="UP000026915">
    <property type="component" value="Chromosome 1"/>
</dbReference>
<dbReference type="AlphaFoldDB" id="A0A061DPP3"/>
<evidence type="ECO:0000313" key="2">
    <source>
        <dbReference type="Proteomes" id="UP000026915"/>
    </source>
</evidence>
<keyword evidence="2" id="KW-1185">Reference proteome</keyword>
<dbReference type="EMBL" id="CM001879">
    <property type="protein sequence ID" value="EOX94397.1"/>
    <property type="molecule type" value="Genomic_DNA"/>
</dbReference>
<dbReference type="Gramene" id="EOX94397">
    <property type="protein sequence ID" value="EOX94397"/>
    <property type="gene ID" value="TCM_003982"/>
</dbReference>
<evidence type="ECO:0000313" key="1">
    <source>
        <dbReference type="EMBL" id="EOX94397.1"/>
    </source>
</evidence>
<accession>A0A061DPP3</accession>
<dbReference type="InParanoid" id="A0A061DPP3"/>
<name>A0A061DPP3_THECC</name>
<reference evidence="1 2" key="1">
    <citation type="journal article" date="2013" name="Genome Biol.">
        <title>The genome sequence of the most widely cultivated cacao type and its use to identify candidate genes regulating pod color.</title>
        <authorList>
            <person name="Motamayor J.C."/>
            <person name="Mockaitis K."/>
            <person name="Schmutz J."/>
            <person name="Haiminen N."/>
            <person name="Iii D.L."/>
            <person name="Cornejo O."/>
            <person name="Findley S.D."/>
            <person name="Zheng P."/>
            <person name="Utro F."/>
            <person name="Royaert S."/>
            <person name="Saski C."/>
            <person name="Jenkins J."/>
            <person name="Podicheti R."/>
            <person name="Zhao M."/>
            <person name="Scheffler B.E."/>
            <person name="Stack J.C."/>
            <person name="Feltus F.A."/>
            <person name="Mustiga G.M."/>
            <person name="Amores F."/>
            <person name="Phillips W."/>
            <person name="Marelli J.P."/>
            <person name="May G.D."/>
            <person name="Shapiro H."/>
            <person name="Ma J."/>
            <person name="Bustamante C.D."/>
            <person name="Schnell R.J."/>
            <person name="Main D."/>
            <person name="Gilbert D."/>
            <person name="Parida L."/>
            <person name="Kuhn D.N."/>
        </authorList>
    </citation>
    <scope>NUCLEOTIDE SEQUENCE [LARGE SCALE GENOMIC DNA]</scope>
    <source>
        <strain evidence="2">cv. Matina 1-6</strain>
    </source>
</reference>
<dbReference type="HOGENOM" id="CLU_2268687_0_0_1"/>
<organism evidence="1 2">
    <name type="scientific">Theobroma cacao</name>
    <name type="common">Cacao</name>
    <name type="synonym">Cocoa</name>
    <dbReference type="NCBI Taxonomy" id="3641"/>
    <lineage>
        <taxon>Eukaryota</taxon>
        <taxon>Viridiplantae</taxon>
        <taxon>Streptophyta</taxon>
        <taxon>Embryophyta</taxon>
        <taxon>Tracheophyta</taxon>
        <taxon>Spermatophyta</taxon>
        <taxon>Magnoliopsida</taxon>
        <taxon>eudicotyledons</taxon>
        <taxon>Gunneridae</taxon>
        <taxon>Pentapetalae</taxon>
        <taxon>rosids</taxon>
        <taxon>malvids</taxon>
        <taxon>Malvales</taxon>
        <taxon>Malvaceae</taxon>
        <taxon>Byttnerioideae</taxon>
        <taxon>Theobroma</taxon>
    </lineage>
</organism>
<protein>
    <submittedName>
        <fullName evidence="1">Uncharacterized protein</fullName>
    </submittedName>
</protein>
<gene>
    <name evidence="1" type="ORF">TCM_003982</name>
</gene>
<sequence>MKALYYYFSHPNISFLRSTFHSHTPLTHNPNSLTVPLLFSTKALNPRKRVFKTYNLNPPIKPKPDIFPVTQRIFEIGLNLQIERVNRGKGICNVFPHQGHFPT</sequence>
<proteinExistence type="predicted"/>